<feature type="signal peptide" evidence="2">
    <location>
        <begin position="1"/>
        <end position="17"/>
    </location>
</feature>
<dbReference type="Gene3D" id="2.70.70.10">
    <property type="entry name" value="Glucose Permease (Domain IIA)"/>
    <property type="match status" value="1"/>
</dbReference>
<evidence type="ECO:0000256" key="2">
    <source>
        <dbReference type="SAM" id="SignalP"/>
    </source>
</evidence>
<keyword evidence="2" id="KW-0732">Signal</keyword>
<dbReference type="KEGG" id="mfn:Ga0123462_1033"/>
<dbReference type="RefSeq" id="WP_100265309.1">
    <property type="nucleotide sequence ID" value="NZ_CP018800.1"/>
</dbReference>
<reference evidence="4 5" key="1">
    <citation type="submission" date="2016-12" db="EMBL/GenBank/DDBJ databases">
        <title>Isolation and genomic insights into novel planktonic Zetaproteobacteria from stratified waters of the Chesapeake Bay.</title>
        <authorList>
            <person name="McAllister S.M."/>
            <person name="Kato S."/>
            <person name="Chan C.S."/>
            <person name="Chiu B.K."/>
            <person name="Field E.K."/>
        </authorList>
    </citation>
    <scope>NUCLEOTIDE SEQUENCE [LARGE SCALE GENOMIC DNA]</scope>
    <source>
        <strain evidence="4 5">CP-8</strain>
    </source>
</reference>
<feature type="chain" id="PRO_5014810614" evidence="2">
    <location>
        <begin position="18"/>
        <end position="250"/>
    </location>
</feature>
<dbReference type="SUPFAM" id="SSF51261">
    <property type="entry name" value="Duplicated hybrid motif"/>
    <property type="match status" value="1"/>
</dbReference>
<name>A0A2K8L7R4_9PROT</name>
<dbReference type="InterPro" id="IPR018392">
    <property type="entry name" value="LysM"/>
</dbReference>
<feature type="domain" description="LysM" evidence="3">
    <location>
        <begin position="38"/>
        <end position="82"/>
    </location>
</feature>
<dbReference type="Pfam" id="PF01476">
    <property type="entry name" value="LysM"/>
    <property type="match status" value="1"/>
</dbReference>
<dbReference type="EMBL" id="CP018800">
    <property type="protein sequence ID" value="ATX81901.1"/>
    <property type="molecule type" value="Genomic_DNA"/>
</dbReference>
<gene>
    <name evidence="4" type="ORF">Ga0123462_1033</name>
</gene>
<dbReference type="GO" id="GO:0004222">
    <property type="term" value="F:metalloendopeptidase activity"/>
    <property type="evidence" value="ECO:0007669"/>
    <property type="project" value="TreeGrafter"/>
</dbReference>
<dbReference type="InterPro" id="IPR016047">
    <property type="entry name" value="M23ase_b-sheet_dom"/>
</dbReference>
<evidence type="ECO:0000256" key="1">
    <source>
        <dbReference type="SAM" id="MobiDB-lite"/>
    </source>
</evidence>
<dbReference type="PROSITE" id="PS51257">
    <property type="entry name" value="PROKAR_LIPOPROTEIN"/>
    <property type="match status" value="1"/>
</dbReference>
<dbReference type="SMART" id="SM00257">
    <property type="entry name" value="LysM"/>
    <property type="match status" value="1"/>
</dbReference>
<protein>
    <submittedName>
        <fullName evidence="4">Lipoprotein NlpD</fullName>
    </submittedName>
</protein>
<dbReference type="CDD" id="cd00118">
    <property type="entry name" value="LysM"/>
    <property type="match status" value="1"/>
</dbReference>
<dbReference type="Gene3D" id="3.10.350.10">
    <property type="entry name" value="LysM domain"/>
    <property type="match status" value="1"/>
</dbReference>
<dbReference type="PANTHER" id="PTHR21666:SF270">
    <property type="entry name" value="MUREIN HYDROLASE ACTIVATOR ENVC"/>
    <property type="match status" value="1"/>
</dbReference>
<dbReference type="InterPro" id="IPR036779">
    <property type="entry name" value="LysM_dom_sf"/>
</dbReference>
<accession>A0A2K8L7R4</accession>
<dbReference type="PROSITE" id="PS51782">
    <property type="entry name" value="LYSM"/>
    <property type="match status" value="1"/>
</dbReference>
<keyword evidence="5" id="KW-1185">Reference proteome</keyword>
<dbReference type="AlphaFoldDB" id="A0A2K8L7R4"/>
<dbReference type="Pfam" id="PF01551">
    <property type="entry name" value="Peptidase_M23"/>
    <property type="match status" value="1"/>
</dbReference>
<dbReference type="InterPro" id="IPR050570">
    <property type="entry name" value="Cell_wall_metabolism_enzyme"/>
</dbReference>
<organism evidence="4 5">
    <name type="scientific">Mariprofundus ferrinatatus</name>
    <dbReference type="NCBI Taxonomy" id="1921087"/>
    <lineage>
        <taxon>Bacteria</taxon>
        <taxon>Pseudomonadati</taxon>
        <taxon>Pseudomonadota</taxon>
        <taxon>Candidatius Mariprofundia</taxon>
        <taxon>Mariprofundales</taxon>
        <taxon>Mariprofundaceae</taxon>
        <taxon>Mariprofundus</taxon>
    </lineage>
</organism>
<dbReference type="OrthoDB" id="5293645at2"/>
<proteinExistence type="predicted"/>
<keyword evidence="4" id="KW-0449">Lipoprotein</keyword>
<evidence type="ECO:0000259" key="3">
    <source>
        <dbReference type="PROSITE" id="PS51782"/>
    </source>
</evidence>
<evidence type="ECO:0000313" key="5">
    <source>
        <dbReference type="Proteomes" id="UP000231637"/>
    </source>
</evidence>
<evidence type="ECO:0000313" key="4">
    <source>
        <dbReference type="EMBL" id="ATX81901.1"/>
    </source>
</evidence>
<sequence length="250" mass="27656">MAVVIRLLSLLMLLSLAGCYSTTPVRETGVSRVSSKAVIYYVRPGDTLYSIGRRFGIDYHLVARRNHIRKPYTISVGQRLYIDRTAPWDKSEVKRAYRAPVAKSPPARKSKAGNSSHKAKADSYGKGTLLWPVNGKVSSRFGRRGSRMHDGIDIKADEGTPVRAAGSGEVVYSDQRLAGYGKLVIIRHGRNLFTAYAHNQRNLVKKGDRVKAGDTIARVGRTGRTTGAHLHFEVRKGSTPVDPLAYLPRR</sequence>
<dbReference type="PANTHER" id="PTHR21666">
    <property type="entry name" value="PEPTIDASE-RELATED"/>
    <property type="match status" value="1"/>
</dbReference>
<feature type="region of interest" description="Disordered" evidence="1">
    <location>
        <begin position="97"/>
        <end position="123"/>
    </location>
</feature>
<dbReference type="Proteomes" id="UP000231637">
    <property type="component" value="Chromosome"/>
</dbReference>
<dbReference type="CDD" id="cd12797">
    <property type="entry name" value="M23_peptidase"/>
    <property type="match status" value="1"/>
</dbReference>
<dbReference type="InterPro" id="IPR011055">
    <property type="entry name" value="Dup_hybrid_motif"/>
</dbReference>